<dbReference type="AlphaFoldDB" id="A0A9Q3BG78"/>
<keyword evidence="2" id="KW-1185">Reference proteome</keyword>
<name>A0A9Q3BG78_9BASI</name>
<organism evidence="1 2">
    <name type="scientific">Austropuccinia psidii MF-1</name>
    <dbReference type="NCBI Taxonomy" id="1389203"/>
    <lineage>
        <taxon>Eukaryota</taxon>
        <taxon>Fungi</taxon>
        <taxon>Dikarya</taxon>
        <taxon>Basidiomycota</taxon>
        <taxon>Pucciniomycotina</taxon>
        <taxon>Pucciniomycetes</taxon>
        <taxon>Pucciniales</taxon>
        <taxon>Sphaerophragmiaceae</taxon>
        <taxon>Austropuccinia</taxon>
    </lineage>
</organism>
<sequence length="122" mass="13349">MEWNLFPSWLTPLTTIHAINKHVSQCKSQEHHFHSPPKKLTQTAKRISAPTPLASLIDSSNPSVVATKPRKSSGVNCLQNNNSAMLDASSGNLSDSSQAFDVFFQQKPLCLLRSPTPPPSID</sequence>
<comment type="caution">
    <text evidence="1">The sequence shown here is derived from an EMBL/GenBank/DDBJ whole genome shotgun (WGS) entry which is preliminary data.</text>
</comment>
<proteinExistence type="predicted"/>
<protein>
    <submittedName>
        <fullName evidence="1">Uncharacterized protein</fullName>
    </submittedName>
</protein>
<gene>
    <name evidence="1" type="ORF">O181_004373</name>
</gene>
<accession>A0A9Q3BG78</accession>
<dbReference type="EMBL" id="AVOT02000842">
    <property type="protein sequence ID" value="MBW0464658.1"/>
    <property type="molecule type" value="Genomic_DNA"/>
</dbReference>
<dbReference type="Proteomes" id="UP000765509">
    <property type="component" value="Unassembled WGS sequence"/>
</dbReference>
<reference evidence="1" key="1">
    <citation type="submission" date="2021-03" db="EMBL/GenBank/DDBJ databases">
        <title>Draft genome sequence of rust myrtle Austropuccinia psidii MF-1, a brazilian biotype.</title>
        <authorList>
            <person name="Quecine M.C."/>
            <person name="Pachon D.M.R."/>
            <person name="Bonatelli M.L."/>
            <person name="Correr F.H."/>
            <person name="Franceschini L.M."/>
            <person name="Leite T.F."/>
            <person name="Margarido G.R.A."/>
            <person name="Almeida C.A."/>
            <person name="Ferrarezi J.A."/>
            <person name="Labate C.A."/>
        </authorList>
    </citation>
    <scope>NUCLEOTIDE SEQUENCE</scope>
    <source>
        <strain evidence="1">MF-1</strain>
    </source>
</reference>
<evidence type="ECO:0000313" key="2">
    <source>
        <dbReference type="Proteomes" id="UP000765509"/>
    </source>
</evidence>
<evidence type="ECO:0000313" key="1">
    <source>
        <dbReference type="EMBL" id="MBW0464658.1"/>
    </source>
</evidence>